<gene>
    <name evidence="2" type="ORF">RM706_12745</name>
</gene>
<evidence type="ECO:0000313" key="3">
    <source>
        <dbReference type="Proteomes" id="UP001255246"/>
    </source>
</evidence>
<evidence type="ECO:0000313" key="2">
    <source>
        <dbReference type="EMBL" id="MDT0607907.1"/>
    </source>
</evidence>
<keyword evidence="3" id="KW-1185">Reference proteome</keyword>
<keyword evidence="1" id="KW-0812">Transmembrane</keyword>
<keyword evidence="1" id="KW-1133">Transmembrane helix</keyword>
<protein>
    <submittedName>
        <fullName evidence="2">Uncharacterized protein</fullName>
    </submittedName>
</protein>
<dbReference type="RefSeq" id="WP_311352120.1">
    <property type="nucleotide sequence ID" value="NZ_JAVRHR010000003.1"/>
</dbReference>
<accession>A0ABU3AEG0</accession>
<sequence length="62" mass="6854">MKNSENAKQVVFIIGFIALLIGVFGAIASQSLMAYFFPIYTGFILIGTALMHKEKSSKELVR</sequence>
<reference evidence="2 3" key="1">
    <citation type="submission" date="2023-09" db="EMBL/GenBank/DDBJ databases">
        <authorList>
            <person name="Rey-Velasco X."/>
        </authorList>
    </citation>
    <scope>NUCLEOTIDE SEQUENCE [LARGE SCALE GENOMIC DNA]</scope>
    <source>
        <strain evidence="2 3">F388</strain>
    </source>
</reference>
<dbReference type="Proteomes" id="UP001255246">
    <property type="component" value="Unassembled WGS sequence"/>
</dbReference>
<organism evidence="2 3">
    <name type="scientific">Croceitalea rosinachiae</name>
    <dbReference type="NCBI Taxonomy" id="3075596"/>
    <lineage>
        <taxon>Bacteria</taxon>
        <taxon>Pseudomonadati</taxon>
        <taxon>Bacteroidota</taxon>
        <taxon>Flavobacteriia</taxon>
        <taxon>Flavobacteriales</taxon>
        <taxon>Flavobacteriaceae</taxon>
        <taxon>Croceitalea</taxon>
    </lineage>
</organism>
<name>A0ABU3AEG0_9FLAO</name>
<dbReference type="EMBL" id="JAVRHR010000003">
    <property type="protein sequence ID" value="MDT0607907.1"/>
    <property type="molecule type" value="Genomic_DNA"/>
</dbReference>
<feature type="transmembrane region" description="Helical" evidence="1">
    <location>
        <begin position="9"/>
        <end position="28"/>
    </location>
</feature>
<feature type="transmembrane region" description="Helical" evidence="1">
    <location>
        <begin position="34"/>
        <end position="52"/>
    </location>
</feature>
<evidence type="ECO:0000256" key="1">
    <source>
        <dbReference type="SAM" id="Phobius"/>
    </source>
</evidence>
<proteinExistence type="predicted"/>
<keyword evidence="1" id="KW-0472">Membrane</keyword>
<comment type="caution">
    <text evidence="2">The sequence shown here is derived from an EMBL/GenBank/DDBJ whole genome shotgun (WGS) entry which is preliminary data.</text>
</comment>